<dbReference type="Proteomes" id="UP001604336">
    <property type="component" value="Unassembled WGS sequence"/>
</dbReference>
<keyword evidence="2" id="KW-1185">Reference proteome</keyword>
<organism evidence="1 2">
    <name type="scientific">Abeliophyllum distichum</name>
    <dbReference type="NCBI Taxonomy" id="126358"/>
    <lineage>
        <taxon>Eukaryota</taxon>
        <taxon>Viridiplantae</taxon>
        <taxon>Streptophyta</taxon>
        <taxon>Embryophyta</taxon>
        <taxon>Tracheophyta</taxon>
        <taxon>Spermatophyta</taxon>
        <taxon>Magnoliopsida</taxon>
        <taxon>eudicotyledons</taxon>
        <taxon>Gunneridae</taxon>
        <taxon>Pentapetalae</taxon>
        <taxon>asterids</taxon>
        <taxon>lamiids</taxon>
        <taxon>Lamiales</taxon>
        <taxon>Oleaceae</taxon>
        <taxon>Forsythieae</taxon>
        <taxon>Abeliophyllum</taxon>
    </lineage>
</organism>
<protein>
    <submittedName>
        <fullName evidence="1">Uncharacterized protein</fullName>
    </submittedName>
</protein>
<comment type="caution">
    <text evidence="1">The sequence shown here is derived from an EMBL/GenBank/DDBJ whole genome shotgun (WGS) entry which is preliminary data.</text>
</comment>
<dbReference type="AlphaFoldDB" id="A0ABD1PUC3"/>
<evidence type="ECO:0000313" key="1">
    <source>
        <dbReference type="EMBL" id="KAL2466136.1"/>
    </source>
</evidence>
<dbReference type="EMBL" id="JBFOLK010000013">
    <property type="protein sequence ID" value="KAL2466136.1"/>
    <property type="molecule type" value="Genomic_DNA"/>
</dbReference>
<evidence type="ECO:0000313" key="2">
    <source>
        <dbReference type="Proteomes" id="UP001604336"/>
    </source>
</evidence>
<gene>
    <name evidence="1" type="ORF">Adt_41987</name>
</gene>
<accession>A0ABD1PUC3</accession>
<sequence>MSGPLKIKLTTTNCQKQDKDHNATSHSPEYLRTCPYTSTEEIYSLLTCTVHAPPLYLQAPTRLGHQLFLDIKSWNMASVHKRDVYFGPKIDEDHNAASHSTEYLCMCPHASIEKIYNVLTCTVHVPSLYLHVPGHQPRLDIRSWNMASVHRGDVCFG</sequence>
<name>A0ABD1PUC3_9LAMI</name>
<proteinExistence type="predicted"/>
<reference evidence="2" key="1">
    <citation type="submission" date="2024-07" db="EMBL/GenBank/DDBJ databases">
        <title>Two chromosome-level genome assemblies of Korean endemic species Abeliophyllum distichum and Forsythia ovata (Oleaceae).</title>
        <authorList>
            <person name="Jang H."/>
        </authorList>
    </citation>
    <scope>NUCLEOTIDE SEQUENCE [LARGE SCALE GENOMIC DNA]</scope>
</reference>